<dbReference type="Proteomes" id="UP000823904">
    <property type="component" value="Unassembled WGS sequence"/>
</dbReference>
<dbReference type="PANTHER" id="PTHR47738:SF3">
    <property type="entry name" value="PHOSPHOTRANSFERASE SYSTEM MANNITOL_FRUCTOSE-SPECIFIC IIA DOMAIN CONTAINING PROTEIN"/>
    <property type="match status" value="1"/>
</dbReference>
<dbReference type="Gene3D" id="3.40.930.10">
    <property type="entry name" value="Mannitol-specific EII, Chain A"/>
    <property type="match status" value="1"/>
</dbReference>
<evidence type="ECO:0000313" key="3">
    <source>
        <dbReference type="Proteomes" id="UP000823904"/>
    </source>
</evidence>
<feature type="domain" description="PTS EIIA type-2" evidence="1">
    <location>
        <begin position="1"/>
        <end position="145"/>
    </location>
</feature>
<keyword evidence="2" id="KW-0813">Transport</keyword>
<comment type="caution">
    <text evidence="2">The sequence shown here is derived from an EMBL/GenBank/DDBJ whole genome shotgun (WGS) entry which is preliminary data.</text>
</comment>
<dbReference type="AlphaFoldDB" id="A0A9D2PIU8"/>
<dbReference type="PROSITE" id="PS51094">
    <property type="entry name" value="PTS_EIIA_TYPE_2"/>
    <property type="match status" value="1"/>
</dbReference>
<reference evidence="2" key="1">
    <citation type="journal article" date="2021" name="PeerJ">
        <title>Extensive microbial diversity within the chicken gut microbiome revealed by metagenomics and culture.</title>
        <authorList>
            <person name="Gilroy R."/>
            <person name="Ravi A."/>
            <person name="Getino M."/>
            <person name="Pursley I."/>
            <person name="Horton D.L."/>
            <person name="Alikhan N.F."/>
            <person name="Baker D."/>
            <person name="Gharbi K."/>
            <person name="Hall N."/>
            <person name="Watson M."/>
            <person name="Adriaenssens E.M."/>
            <person name="Foster-Nyarko E."/>
            <person name="Jarju S."/>
            <person name="Secka A."/>
            <person name="Antonio M."/>
            <person name="Oren A."/>
            <person name="Chaudhuri R.R."/>
            <person name="La Ragione R."/>
            <person name="Hildebrand F."/>
            <person name="Pallen M.J."/>
        </authorList>
    </citation>
    <scope>NUCLEOTIDE SEQUENCE</scope>
    <source>
        <strain evidence="2">ChiSjej3B21-8574</strain>
    </source>
</reference>
<dbReference type="InterPro" id="IPR016152">
    <property type="entry name" value="PTrfase/Anion_transptr"/>
</dbReference>
<dbReference type="PANTHER" id="PTHR47738">
    <property type="entry name" value="PTS SYSTEM FRUCTOSE-LIKE EIIA COMPONENT-RELATED"/>
    <property type="match status" value="1"/>
</dbReference>
<dbReference type="CDD" id="cd00211">
    <property type="entry name" value="PTS_IIA_fru"/>
    <property type="match status" value="1"/>
</dbReference>
<evidence type="ECO:0000313" key="2">
    <source>
        <dbReference type="EMBL" id="HJC50423.1"/>
    </source>
</evidence>
<gene>
    <name evidence="2" type="ORF">H9754_07650</name>
</gene>
<organism evidence="2 3">
    <name type="scientific">Candidatus Anaerostipes avistercoris</name>
    <dbReference type="NCBI Taxonomy" id="2838462"/>
    <lineage>
        <taxon>Bacteria</taxon>
        <taxon>Bacillati</taxon>
        <taxon>Bacillota</taxon>
        <taxon>Clostridia</taxon>
        <taxon>Lachnospirales</taxon>
        <taxon>Lachnospiraceae</taxon>
        <taxon>Anaerostipes</taxon>
    </lineage>
</organism>
<reference evidence="2" key="2">
    <citation type="submission" date="2021-04" db="EMBL/GenBank/DDBJ databases">
        <authorList>
            <person name="Gilroy R."/>
        </authorList>
    </citation>
    <scope>NUCLEOTIDE SEQUENCE</scope>
    <source>
        <strain evidence="2">ChiSjej3B21-8574</strain>
    </source>
</reference>
<keyword evidence="2" id="KW-0762">Sugar transport</keyword>
<accession>A0A9D2PIU8</accession>
<name>A0A9D2PIU8_9FIRM</name>
<dbReference type="SUPFAM" id="SSF55804">
    <property type="entry name" value="Phoshotransferase/anion transport protein"/>
    <property type="match status" value="1"/>
</dbReference>
<dbReference type="InterPro" id="IPR002178">
    <property type="entry name" value="PTS_EIIA_type-2_dom"/>
</dbReference>
<dbReference type="InterPro" id="IPR051541">
    <property type="entry name" value="PTS_SugarTrans_NitroReg"/>
</dbReference>
<dbReference type="EMBL" id="DWWD01000029">
    <property type="protein sequence ID" value="HJC50423.1"/>
    <property type="molecule type" value="Genomic_DNA"/>
</dbReference>
<proteinExistence type="predicted"/>
<evidence type="ECO:0000259" key="1">
    <source>
        <dbReference type="PROSITE" id="PS51094"/>
    </source>
</evidence>
<protein>
    <submittedName>
        <fullName evidence="2">PTS sugar transporter subunit IIA</fullName>
    </submittedName>
</protein>
<dbReference type="Pfam" id="PF00359">
    <property type="entry name" value="PTS_EIIA_2"/>
    <property type="match status" value="1"/>
</dbReference>
<sequence length="146" mass="16379">MGTKYLVIQGTADNNEEAIKLCGDALYKAGIVNEDFGKLCVEREKDYPTGLPTQIPTAIPHAKATGIKQNAICLLKLEHPVVFRRLDDDMEEVKTDMVFNLAIKDPNEHLSVLQKMMDFLNNPEVLLKCKELSNEETIAYLTEQLG</sequence>